<name>A0A5J4QYI7_9ZZZZ</name>
<keyword evidence="2 4" id="KW-0378">Hydrolase</keyword>
<dbReference type="Pfam" id="PF04616">
    <property type="entry name" value="Glyco_hydro_43"/>
    <property type="match status" value="1"/>
</dbReference>
<evidence type="ECO:0000313" key="4">
    <source>
        <dbReference type="EMBL" id="KAA6326642.1"/>
    </source>
</evidence>
<proteinExistence type="inferred from homology"/>
<dbReference type="EC" id="3.2.1.55" evidence="4"/>
<dbReference type="GO" id="GO:0046556">
    <property type="term" value="F:alpha-L-arabinofuranosidase activity"/>
    <property type="evidence" value="ECO:0007669"/>
    <property type="project" value="UniProtKB-EC"/>
</dbReference>
<dbReference type="SUPFAM" id="SSF75005">
    <property type="entry name" value="Arabinanase/levansucrase/invertase"/>
    <property type="match status" value="1"/>
</dbReference>
<dbReference type="AlphaFoldDB" id="A0A5J4QYI7"/>
<dbReference type="InterPro" id="IPR051795">
    <property type="entry name" value="Glycosyl_Hydrlase_43"/>
</dbReference>
<evidence type="ECO:0000256" key="1">
    <source>
        <dbReference type="ARBA" id="ARBA00009865"/>
    </source>
</evidence>
<sequence>MKRQNFIILLFFCSLLQAQPSGVYQNPILHADYSDPDVIRVGDDFYMTASSFNCVPGLPILHSKD</sequence>
<dbReference type="InterPro" id="IPR006710">
    <property type="entry name" value="Glyco_hydro_43"/>
</dbReference>
<gene>
    <name evidence="4" type="ORF">EZS27_024281</name>
</gene>
<comment type="similarity">
    <text evidence="1">Belongs to the glycosyl hydrolase 43 family.</text>
</comment>
<dbReference type="GO" id="GO:0005975">
    <property type="term" value="P:carbohydrate metabolic process"/>
    <property type="evidence" value="ECO:0007669"/>
    <property type="project" value="InterPro"/>
</dbReference>
<dbReference type="PANTHER" id="PTHR42812">
    <property type="entry name" value="BETA-XYLOSIDASE"/>
    <property type="match status" value="1"/>
</dbReference>
<dbReference type="InterPro" id="IPR023296">
    <property type="entry name" value="Glyco_hydro_beta-prop_sf"/>
</dbReference>
<keyword evidence="3 4" id="KW-0326">Glycosidase</keyword>
<reference evidence="4" key="1">
    <citation type="submission" date="2019-03" db="EMBL/GenBank/DDBJ databases">
        <title>Single cell metagenomics reveals metabolic interactions within the superorganism composed of flagellate Streblomastix strix and complex community of Bacteroidetes bacteria on its surface.</title>
        <authorList>
            <person name="Treitli S.C."/>
            <person name="Kolisko M."/>
            <person name="Husnik F."/>
            <person name="Keeling P."/>
            <person name="Hampl V."/>
        </authorList>
    </citation>
    <scope>NUCLEOTIDE SEQUENCE</scope>
    <source>
        <strain evidence="4">STM</strain>
    </source>
</reference>
<feature type="non-terminal residue" evidence="4">
    <location>
        <position position="65"/>
    </location>
</feature>
<evidence type="ECO:0000256" key="2">
    <source>
        <dbReference type="ARBA" id="ARBA00022801"/>
    </source>
</evidence>
<comment type="caution">
    <text evidence="4">The sequence shown here is derived from an EMBL/GenBank/DDBJ whole genome shotgun (WGS) entry which is preliminary data.</text>
</comment>
<accession>A0A5J4QYI7</accession>
<dbReference type="PANTHER" id="PTHR42812:SF12">
    <property type="entry name" value="BETA-XYLOSIDASE-RELATED"/>
    <property type="match status" value="1"/>
</dbReference>
<protein>
    <submittedName>
        <fullName evidence="4">Non-reducing end alpha-L-arabinofuranosidase BoGH43A</fullName>
        <ecNumber evidence="4">3.2.1.55</ecNumber>
    </submittedName>
</protein>
<organism evidence="4">
    <name type="scientific">termite gut metagenome</name>
    <dbReference type="NCBI Taxonomy" id="433724"/>
    <lineage>
        <taxon>unclassified sequences</taxon>
        <taxon>metagenomes</taxon>
        <taxon>organismal metagenomes</taxon>
    </lineage>
</organism>
<evidence type="ECO:0000256" key="3">
    <source>
        <dbReference type="ARBA" id="ARBA00023295"/>
    </source>
</evidence>
<dbReference type="EMBL" id="SNRY01002130">
    <property type="protein sequence ID" value="KAA6326642.1"/>
    <property type="molecule type" value="Genomic_DNA"/>
</dbReference>
<dbReference type="Gene3D" id="2.115.10.20">
    <property type="entry name" value="Glycosyl hydrolase domain, family 43"/>
    <property type="match status" value="1"/>
</dbReference>